<comment type="caution">
    <text evidence="2">The sequence shown here is derived from an EMBL/GenBank/DDBJ whole genome shotgun (WGS) entry which is preliminary data.</text>
</comment>
<dbReference type="Proteomes" id="UP001296943">
    <property type="component" value="Unassembled WGS sequence"/>
</dbReference>
<dbReference type="InterPro" id="IPR003782">
    <property type="entry name" value="SCO1/SenC"/>
</dbReference>
<evidence type="ECO:0000256" key="1">
    <source>
        <dbReference type="ARBA" id="ARBA00010996"/>
    </source>
</evidence>
<evidence type="ECO:0000313" key="3">
    <source>
        <dbReference type="Proteomes" id="UP001296943"/>
    </source>
</evidence>
<dbReference type="PANTHER" id="PTHR12151:SF25">
    <property type="entry name" value="LINALOOL DEHYDRATASE_ISOMERASE DOMAIN-CONTAINING PROTEIN"/>
    <property type="match status" value="1"/>
</dbReference>
<dbReference type="EMBL" id="JAFBDR010000015">
    <property type="protein sequence ID" value="MBM7572208.1"/>
    <property type="molecule type" value="Genomic_DNA"/>
</dbReference>
<sequence>MRILGIIGLLTVILSACGPKYEGEFSFDVQPFEFINQDEEMVNSEELEGKFWVADMIFTNCETVCPPMTANMARLQEMLKEENLDVELVSFSVDPDNDTPEMLKQYALDRGGELDNWNLFTGYEFEEMKEFAVKSFKAPVDKIADSDQMIHTVYFYLVSPEGNAINRYDGRKMDEIEKIVDDIKDMM</sequence>
<name>A0ABS2N282_9BACI</name>
<dbReference type="CDD" id="cd02968">
    <property type="entry name" value="SCO"/>
    <property type="match status" value="1"/>
</dbReference>
<accession>A0ABS2N282</accession>
<organism evidence="2 3">
    <name type="scientific">Aquibacillus albus</name>
    <dbReference type="NCBI Taxonomy" id="1168171"/>
    <lineage>
        <taxon>Bacteria</taxon>
        <taxon>Bacillati</taxon>
        <taxon>Bacillota</taxon>
        <taxon>Bacilli</taxon>
        <taxon>Bacillales</taxon>
        <taxon>Bacillaceae</taxon>
        <taxon>Aquibacillus</taxon>
    </lineage>
</organism>
<gene>
    <name evidence="2" type="ORF">JOC48_002711</name>
</gene>
<comment type="similarity">
    <text evidence="1">Belongs to the SCO1/2 family.</text>
</comment>
<dbReference type="SUPFAM" id="SSF52833">
    <property type="entry name" value="Thioredoxin-like"/>
    <property type="match status" value="1"/>
</dbReference>
<proteinExistence type="inferred from homology"/>
<dbReference type="RefSeq" id="WP_204500453.1">
    <property type="nucleotide sequence ID" value="NZ_JAFBDR010000015.1"/>
</dbReference>
<dbReference type="PROSITE" id="PS51257">
    <property type="entry name" value="PROKAR_LIPOPROTEIN"/>
    <property type="match status" value="1"/>
</dbReference>
<reference evidence="2 3" key="1">
    <citation type="submission" date="2021-01" db="EMBL/GenBank/DDBJ databases">
        <title>Genomic Encyclopedia of Type Strains, Phase IV (KMG-IV): sequencing the most valuable type-strain genomes for metagenomic binning, comparative biology and taxonomic classification.</title>
        <authorList>
            <person name="Goeker M."/>
        </authorList>
    </citation>
    <scope>NUCLEOTIDE SEQUENCE [LARGE SCALE GENOMIC DNA]</scope>
    <source>
        <strain evidence="2 3">DSM 23711</strain>
    </source>
</reference>
<dbReference type="PANTHER" id="PTHR12151">
    <property type="entry name" value="ELECTRON TRANSPORT PROTIN SCO1/SENC FAMILY MEMBER"/>
    <property type="match status" value="1"/>
</dbReference>
<keyword evidence="3" id="KW-1185">Reference proteome</keyword>
<evidence type="ECO:0000313" key="2">
    <source>
        <dbReference type="EMBL" id="MBM7572208.1"/>
    </source>
</evidence>
<dbReference type="Gene3D" id="3.40.30.10">
    <property type="entry name" value="Glutaredoxin"/>
    <property type="match status" value="1"/>
</dbReference>
<dbReference type="InterPro" id="IPR036249">
    <property type="entry name" value="Thioredoxin-like_sf"/>
</dbReference>
<protein>
    <submittedName>
        <fullName evidence="2">Protein SCO1/2</fullName>
    </submittedName>
</protein>
<dbReference type="Pfam" id="PF02630">
    <property type="entry name" value="SCO1-SenC"/>
    <property type="match status" value="1"/>
</dbReference>